<keyword evidence="2" id="KW-1185">Reference proteome</keyword>
<dbReference type="AlphaFoldDB" id="A0A3N2Q4W7"/>
<sequence length="152" mass="18026">MSPLVNALLCRWHRHLGLARHSPSWYRDRLREELRERRQAETYLQRLSETSDVLYAISRGHHDGFPVRNLPPFSLSRQGLAYAYFLGKYTSRWKFYRVAARLCHIPDYRSVREVVNPARDSKILEVASRHGIDGAQFLAVCRRLRRRWPLLP</sequence>
<dbReference type="EMBL" id="ML119052">
    <property type="protein sequence ID" value="ROT41665.1"/>
    <property type="molecule type" value="Genomic_DNA"/>
</dbReference>
<reference evidence="1 2" key="1">
    <citation type="journal article" date="2018" name="Mol. Ecol.">
        <title>The obligate alkalophilic soda-lake fungus Sodiomyces alkalinus has shifted to a protein diet.</title>
        <authorList>
            <person name="Grum-Grzhimaylo A.A."/>
            <person name="Falkoski D.L."/>
            <person name="van den Heuvel J."/>
            <person name="Valero-Jimenez C.A."/>
            <person name="Min B."/>
            <person name="Choi I.G."/>
            <person name="Lipzen A."/>
            <person name="Daum C.G."/>
            <person name="Aanen D.K."/>
            <person name="Tsang A."/>
            <person name="Henrissat B."/>
            <person name="Bilanenko E.N."/>
            <person name="de Vries R.P."/>
            <person name="van Kan J.A.L."/>
            <person name="Grigoriev I.V."/>
            <person name="Debets A.J.M."/>
        </authorList>
    </citation>
    <scope>NUCLEOTIDE SEQUENCE [LARGE SCALE GENOMIC DNA]</scope>
    <source>
        <strain evidence="1 2">F11</strain>
    </source>
</reference>
<proteinExistence type="predicted"/>
<evidence type="ECO:0000313" key="1">
    <source>
        <dbReference type="EMBL" id="ROT41665.1"/>
    </source>
</evidence>
<dbReference type="OrthoDB" id="3582307at2759"/>
<organism evidence="1 2">
    <name type="scientific">Sodiomyces alkalinus (strain CBS 110278 / VKM F-3762 / F11)</name>
    <name type="common">Alkaliphilic filamentous fungus</name>
    <dbReference type="NCBI Taxonomy" id="1314773"/>
    <lineage>
        <taxon>Eukaryota</taxon>
        <taxon>Fungi</taxon>
        <taxon>Dikarya</taxon>
        <taxon>Ascomycota</taxon>
        <taxon>Pezizomycotina</taxon>
        <taxon>Sordariomycetes</taxon>
        <taxon>Hypocreomycetidae</taxon>
        <taxon>Glomerellales</taxon>
        <taxon>Plectosphaerellaceae</taxon>
        <taxon>Sodiomyces</taxon>
    </lineage>
</organism>
<dbReference type="RefSeq" id="XP_028469471.1">
    <property type="nucleotide sequence ID" value="XM_028607708.1"/>
</dbReference>
<evidence type="ECO:0000313" key="2">
    <source>
        <dbReference type="Proteomes" id="UP000272025"/>
    </source>
</evidence>
<accession>A0A3N2Q4W7</accession>
<protein>
    <submittedName>
        <fullName evidence="1">Uncharacterized protein</fullName>
    </submittedName>
</protein>
<name>A0A3N2Q4W7_SODAK</name>
<gene>
    <name evidence="1" type="ORF">SODALDRAFT_270264</name>
</gene>
<dbReference type="GeneID" id="39576186"/>
<dbReference type="Proteomes" id="UP000272025">
    <property type="component" value="Unassembled WGS sequence"/>
</dbReference>